<dbReference type="AlphaFoldDB" id="A0A1X7SA16"/>
<keyword evidence="2" id="KW-1185">Reference proteome</keyword>
<gene>
    <name evidence="1" type="ORF">ZT3D7_G11683</name>
</gene>
<evidence type="ECO:0000313" key="2">
    <source>
        <dbReference type="Proteomes" id="UP000215127"/>
    </source>
</evidence>
<proteinExistence type="predicted"/>
<dbReference type="EMBL" id="LT853708">
    <property type="protein sequence ID" value="SMQ56528.1"/>
    <property type="molecule type" value="Genomic_DNA"/>
</dbReference>
<accession>A0A1X7SA16</accession>
<protein>
    <submittedName>
        <fullName evidence="1">Uncharacterized protein</fullName>
    </submittedName>
</protein>
<dbReference type="Proteomes" id="UP000215127">
    <property type="component" value="Chromosome 20"/>
</dbReference>
<name>A0A1X7SA16_ZYMT9</name>
<sequence length="131" mass="14888">MARSSPRMLTARKLTTTKLNTSYLDRPPLHPPLHYVLPLALYHQVLEQDYYHRTTITAFLPKIAMLSEHLRKFLRDFVIDEEEEGVEQESAVDHAECIKSAGSIMFPTQPKAATASGLYDSGHLHKSSLIR</sequence>
<organism evidence="1 2">
    <name type="scientific">Zymoseptoria tritici (strain ST99CH_3D7)</name>
    <dbReference type="NCBI Taxonomy" id="1276538"/>
    <lineage>
        <taxon>Eukaryota</taxon>
        <taxon>Fungi</taxon>
        <taxon>Dikarya</taxon>
        <taxon>Ascomycota</taxon>
        <taxon>Pezizomycotina</taxon>
        <taxon>Dothideomycetes</taxon>
        <taxon>Dothideomycetidae</taxon>
        <taxon>Mycosphaerellales</taxon>
        <taxon>Mycosphaerellaceae</taxon>
        <taxon>Zymoseptoria</taxon>
    </lineage>
</organism>
<evidence type="ECO:0000313" key="1">
    <source>
        <dbReference type="EMBL" id="SMQ56528.1"/>
    </source>
</evidence>
<reference evidence="1 2" key="1">
    <citation type="submission" date="2016-06" db="EMBL/GenBank/DDBJ databases">
        <authorList>
            <person name="Kjaerup R.B."/>
            <person name="Dalgaard T.S."/>
            <person name="Juul-Madsen H.R."/>
        </authorList>
    </citation>
    <scope>NUCLEOTIDE SEQUENCE [LARGE SCALE GENOMIC DNA]</scope>
</reference>